<accession>A0ABU1N252</accession>
<evidence type="ECO:0000259" key="1">
    <source>
        <dbReference type="Pfam" id="PF00535"/>
    </source>
</evidence>
<dbReference type="InterPro" id="IPR029044">
    <property type="entry name" value="Nucleotide-diphossugar_trans"/>
</dbReference>
<dbReference type="SUPFAM" id="SSF53448">
    <property type="entry name" value="Nucleotide-diphospho-sugar transferases"/>
    <property type="match status" value="1"/>
</dbReference>
<dbReference type="InterPro" id="IPR001173">
    <property type="entry name" value="Glyco_trans_2-like"/>
</dbReference>
<dbReference type="CDD" id="cd04186">
    <property type="entry name" value="GT_2_like_c"/>
    <property type="match status" value="1"/>
</dbReference>
<organism evidence="2 3">
    <name type="scientific">Caulobacter rhizosphaerae</name>
    <dbReference type="NCBI Taxonomy" id="2010972"/>
    <lineage>
        <taxon>Bacteria</taxon>
        <taxon>Pseudomonadati</taxon>
        <taxon>Pseudomonadota</taxon>
        <taxon>Alphaproteobacteria</taxon>
        <taxon>Caulobacterales</taxon>
        <taxon>Caulobacteraceae</taxon>
        <taxon>Caulobacter</taxon>
    </lineage>
</organism>
<comment type="caution">
    <text evidence="2">The sequence shown here is derived from an EMBL/GenBank/DDBJ whole genome shotgun (WGS) entry which is preliminary data.</text>
</comment>
<keyword evidence="3" id="KW-1185">Reference proteome</keyword>
<reference evidence="2 3" key="1">
    <citation type="submission" date="2023-07" db="EMBL/GenBank/DDBJ databases">
        <title>Sorghum-associated microbial communities from plants grown in Nebraska, USA.</title>
        <authorList>
            <person name="Schachtman D."/>
        </authorList>
    </citation>
    <scope>NUCLEOTIDE SEQUENCE [LARGE SCALE GENOMIC DNA]</scope>
    <source>
        <strain evidence="2 3">DS2154</strain>
    </source>
</reference>
<protein>
    <submittedName>
        <fullName evidence="2">GT2 family glycosyltransferase</fullName>
    </submittedName>
</protein>
<sequence>MDSPPLVSVIIVSYQSGPTLARCLEALRTQTFIDFEILLVDNASSDGAPQAAVAADPAIRFLQPGANLGFAAGNNLAAREARGRWLVLLNPDAYARPDWLETLIAGVARHPDVRCFTSLQMVADAPELMDGAGDVMTSAGIPFRGGYRRRLPPRLPEGEVFSACGAATLIDRDLFLSLGGFDERFFCYCEDVDLGYRLRLAGEPTLLLPGAVVEHVGSASTGVRSDFAIFHGSRNRVWTFIKNTPPLLLWLTAPLHVAVTTGLLLLHWRRGDAAPVVRGIRAAFRRQALDPILASRRELQAARRVGSWDILRAMAIDPVAFFGRRIVIRRHRSPTVKPGKAPRSVAA</sequence>
<dbReference type="RefSeq" id="WP_310032855.1">
    <property type="nucleotide sequence ID" value="NZ_JAVDRL010000008.1"/>
</dbReference>
<evidence type="ECO:0000313" key="3">
    <source>
        <dbReference type="Proteomes" id="UP001262754"/>
    </source>
</evidence>
<proteinExistence type="predicted"/>
<dbReference type="PANTHER" id="PTHR43179">
    <property type="entry name" value="RHAMNOSYLTRANSFERASE WBBL"/>
    <property type="match status" value="1"/>
</dbReference>
<dbReference type="Gene3D" id="3.90.550.10">
    <property type="entry name" value="Spore Coat Polysaccharide Biosynthesis Protein SpsA, Chain A"/>
    <property type="match status" value="1"/>
</dbReference>
<dbReference type="EMBL" id="JAVDRL010000008">
    <property type="protein sequence ID" value="MDR6532357.1"/>
    <property type="molecule type" value="Genomic_DNA"/>
</dbReference>
<dbReference type="PANTHER" id="PTHR43179:SF11">
    <property type="entry name" value="GLYCOSYL TRANSFERASE"/>
    <property type="match status" value="1"/>
</dbReference>
<feature type="domain" description="Glycosyltransferase 2-like" evidence="1">
    <location>
        <begin position="8"/>
        <end position="115"/>
    </location>
</feature>
<name>A0ABU1N252_9CAUL</name>
<dbReference type="Proteomes" id="UP001262754">
    <property type="component" value="Unassembled WGS sequence"/>
</dbReference>
<evidence type="ECO:0000313" key="2">
    <source>
        <dbReference type="EMBL" id="MDR6532357.1"/>
    </source>
</evidence>
<dbReference type="Pfam" id="PF00535">
    <property type="entry name" value="Glycos_transf_2"/>
    <property type="match status" value="1"/>
</dbReference>
<gene>
    <name evidence="2" type="ORF">J2800_003113</name>
</gene>